<proteinExistence type="predicted"/>
<dbReference type="InterPro" id="IPR036264">
    <property type="entry name" value="Bact_exopeptidase_dim_dom"/>
</dbReference>
<dbReference type="InterPro" id="IPR017144">
    <property type="entry name" value="Xaa-Arg_dipeptidase"/>
</dbReference>
<dbReference type="InterPro" id="IPR052030">
    <property type="entry name" value="Peptidase_M20/M20A_hydrolases"/>
</dbReference>
<dbReference type="CDD" id="cd05672">
    <property type="entry name" value="M20_ACY1L2-like"/>
    <property type="match status" value="1"/>
</dbReference>
<dbReference type="PANTHER" id="PTHR30575">
    <property type="entry name" value="PEPTIDASE M20"/>
    <property type="match status" value="1"/>
</dbReference>
<dbReference type="SUPFAM" id="SSF55031">
    <property type="entry name" value="Bacterial exopeptidase dimerisation domain"/>
    <property type="match status" value="1"/>
</dbReference>
<accession>A0A382AGC4</accession>
<evidence type="ECO:0000313" key="2">
    <source>
        <dbReference type="EMBL" id="SVB00556.1"/>
    </source>
</evidence>
<dbReference type="GO" id="GO:0016805">
    <property type="term" value="F:dipeptidase activity"/>
    <property type="evidence" value="ECO:0007669"/>
    <property type="project" value="InterPro"/>
</dbReference>
<protein>
    <recommendedName>
        <fullName evidence="1">Peptidase M20 dimerisation domain-containing protein</fullName>
    </recommendedName>
</protein>
<organism evidence="2">
    <name type="scientific">marine metagenome</name>
    <dbReference type="NCBI Taxonomy" id="408172"/>
    <lineage>
        <taxon>unclassified sequences</taxon>
        <taxon>metagenomes</taxon>
        <taxon>ecological metagenomes</taxon>
    </lineage>
</organism>
<dbReference type="NCBIfam" id="TIGR01891">
    <property type="entry name" value="amidohydrolases"/>
    <property type="match status" value="1"/>
</dbReference>
<dbReference type="Pfam" id="PF01546">
    <property type="entry name" value="Peptidase_M20"/>
    <property type="match status" value="1"/>
</dbReference>
<dbReference type="EMBL" id="UINC01025278">
    <property type="protein sequence ID" value="SVB00556.1"/>
    <property type="molecule type" value="Genomic_DNA"/>
</dbReference>
<dbReference type="PIRSF" id="PIRSF037226">
    <property type="entry name" value="Amidohydrolase_ACY1L2_prd"/>
    <property type="match status" value="1"/>
</dbReference>
<dbReference type="FunFam" id="3.30.70.360:FF:000004">
    <property type="entry name" value="Peptidase M20 domain-containing protein 2"/>
    <property type="match status" value="1"/>
</dbReference>
<dbReference type="Gene3D" id="3.40.630.10">
    <property type="entry name" value="Zn peptidases"/>
    <property type="match status" value="1"/>
</dbReference>
<reference evidence="2" key="1">
    <citation type="submission" date="2018-05" db="EMBL/GenBank/DDBJ databases">
        <authorList>
            <person name="Lanie J.A."/>
            <person name="Ng W.-L."/>
            <person name="Kazmierczak K.M."/>
            <person name="Andrzejewski T.M."/>
            <person name="Davidsen T.M."/>
            <person name="Wayne K.J."/>
            <person name="Tettelin H."/>
            <person name="Glass J.I."/>
            <person name="Rusch D."/>
            <person name="Podicherti R."/>
            <person name="Tsui H.-C.T."/>
            <person name="Winkler M.E."/>
        </authorList>
    </citation>
    <scope>NUCLEOTIDE SEQUENCE</scope>
</reference>
<feature type="domain" description="Peptidase M20 dimerisation" evidence="1">
    <location>
        <begin position="154"/>
        <end position="245"/>
    </location>
</feature>
<evidence type="ECO:0000259" key="1">
    <source>
        <dbReference type="Pfam" id="PF07687"/>
    </source>
</evidence>
<gene>
    <name evidence="2" type="ORF">METZ01_LOCUS153410</name>
</gene>
<sequence>MADVLVATSHAIHAEPELAFEEHRAHELLTEVLADNGVDVIRSAYDLDTAFEGSAGTEGPVVAVLCEYDALPGIGHACGHNVIATAGLGAGLAAAAVADELGGRVRILGTPAEEGGGGKVLMMNRGAFQDVDAAMMVHPADADLETITSLAIQQARVTYHGLAAHAAAAPERGRNALDAAVLGYVNVAALRQHIAPDERIHGIITDGGDKANIVPRRAAATWYVRSPSLTRLEMLKPRLEACLEAGTAAAGCTMDLNWIEPGYHEVFDNRSLLERYSANAATLGRTVHPTTQHQVAGSTDMGNVSQLVPAIHPMIKVAPLGTAIHTEAFAAFAAEEEADRAVLDGAKAMAMTVVDCWTDPSVLEAAREQMKVARDVRAE</sequence>
<dbReference type="InterPro" id="IPR011650">
    <property type="entry name" value="Peptidase_M20_dimer"/>
</dbReference>
<dbReference type="PANTHER" id="PTHR30575:SF0">
    <property type="entry name" value="XAA-ARG DIPEPTIDASE"/>
    <property type="match status" value="1"/>
</dbReference>
<dbReference type="InterPro" id="IPR017439">
    <property type="entry name" value="Amidohydrolase"/>
</dbReference>
<dbReference type="SUPFAM" id="SSF53187">
    <property type="entry name" value="Zn-dependent exopeptidases"/>
    <property type="match status" value="1"/>
</dbReference>
<dbReference type="AlphaFoldDB" id="A0A382AGC4"/>
<dbReference type="InterPro" id="IPR002933">
    <property type="entry name" value="Peptidase_M20"/>
</dbReference>
<dbReference type="Pfam" id="PF07687">
    <property type="entry name" value="M20_dimer"/>
    <property type="match status" value="1"/>
</dbReference>
<name>A0A382AGC4_9ZZZZ</name>
<dbReference type="Gene3D" id="3.30.70.360">
    <property type="match status" value="1"/>
</dbReference>